<evidence type="ECO:0000256" key="1">
    <source>
        <dbReference type="SAM" id="MobiDB-lite"/>
    </source>
</evidence>
<evidence type="ECO:0000313" key="4">
    <source>
        <dbReference type="Proteomes" id="UP000015102"/>
    </source>
</evidence>
<dbReference type="EMBL" id="CAQQ02096505">
    <property type="status" value="NOT_ANNOTATED_CDS"/>
    <property type="molecule type" value="Genomic_DNA"/>
</dbReference>
<dbReference type="EMBL" id="CAQQ02096507">
    <property type="status" value="NOT_ANNOTATED_CDS"/>
    <property type="molecule type" value="Genomic_DNA"/>
</dbReference>
<dbReference type="Pfam" id="PF23410">
    <property type="entry name" value="Beta-prop_VPS8"/>
    <property type="match status" value="1"/>
</dbReference>
<keyword evidence="4" id="KW-1185">Reference proteome</keyword>
<dbReference type="AlphaFoldDB" id="T1GCW8"/>
<dbReference type="GO" id="GO:0030897">
    <property type="term" value="C:HOPS complex"/>
    <property type="evidence" value="ECO:0007669"/>
    <property type="project" value="TreeGrafter"/>
</dbReference>
<dbReference type="EMBL" id="CAQQ02096504">
    <property type="status" value="NOT_ANNOTATED_CDS"/>
    <property type="molecule type" value="Genomic_DNA"/>
</dbReference>
<dbReference type="Proteomes" id="UP000015102">
    <property type="component" value="Unassembled WGS sequence"/>
</dbReference>
<dbReference type="InterPro" id="IPR045111">
    <property type="entry name" value="Vps41/Vps8"/>
</dbReference>
<dbReference type="EnsemblMetazoa" id="MESCA001141-RA">
    <property type="protein sequence ID" value="MESCA001141-PA"/>
    <property type="gene ID" value="MESCA001141"/>
</dbReference>
<dbReference type="HOGENOM" id="CLU_289720_0_0_1"/>
<feature type="compositionally biased region" description="Polar residues" evidence="1">
    <location>
        <begin position="16"/>
        <end position="35"/>
    </location>
</feature>
<dbReference type="Pfam" id="PF12816">
    <property type="entry name" value="TPR_Vps8"/>
    <property type="match status" value="1"/>
</dbReference>
<dbReference type="Pfam" id="PF23556">
    <property type="entry name" value="TPR_Vps41"/>
    <property type="match status" value="1"/>
</dbReference>
<dbReference type="PANTHER" id="PTHR12616">
    <property type="entry name" value="VACUOLAR PROTEIN SORTING VPS41"/>
    <property type="match status" value="1"/>
</dbReference>
<organism evidence="3 4">
    <name type="scientific">Megaselia scalaris</name>
    <name type="common">Humpbacked fly</name>
    <name type="synonym">Phora scalaris</name>
    <dbReference type="NCBI Taxonomy" id="36166"/>
    <lineage>
        <taxon>Eukaryota</taxon>
        <taxon>Metazoa</taxon>
        <taxon>Ecdysozoa</taxon>
        <taxon>Arthropoda</taxon>
        <taxon>Hexapoda</taxon>
        <taxon>Insecta</taxon>
        <taxon>Pterygota</taxon>
        <taxon>Neoptera</taxon>
        <taxon>Endopterygota</taxon>
        <taxon>Diptera</taxon>
        <taxon>Brachycera</taxon>
        <taxon>Muscomorpha</taxon>
        <taxon>Platypezoidea</taxon>
        <taxon>Phoridae</taxon>
        <taxon>Megaseliini</taxon>
        <taxon>Megaselia</taxon>
    </lineage>
</organism>
<proteinExistence type="predicted"/>
<dbReference type="GO" id="GO:0034058">
    <property type="term" value="P:endosomal vesicle fusion"/>
    <property type="evidence" value="ECO:0007669"/>
    <property type="project" value="TreeGrafter"/>
</dbReference>
<dbReference type="OMA" id="RCLISYK"/>
<feature type="domain" description="Vacuolar protein sorting-associated protein 8 central" evidence="2">
    <location>
        <begin position="479"/>
        <end position="653"/>
    </location>
</feature>
<evidence type="ECO:0000313" key="3">
    <source>
        <dbReference type="EnsemblMetazoa" id="MESCA001141-PA"/>
    </source>
</evidence>
<reference evidence="3" key="2">
    <citation type="submission" date="2015-06" db="UniProtKB">
        <authorList>
            <consortium name="EnsemblMetazoa"/>
        </authorList>
    </citation>
    <scope>IDENTIFICATION</scope>
</reference>
<sequence length="1023" mass="117028">MYYSCSLVMSTTNTTDFGKQNDASDMQTKKNTQISIRKRHGQRDQNIKLERQNPEKRRILQDCVLDITLILRNLKTHISAIPRNIRLEWALSTVSSLAFQDTPIQTSGNRLLAGFSRGLIVMFDSKTGTVLRNLFDCVTPNSGVLNLKWTEKPALALASDSGGSVWSLNFTRKFGKRGCVSKCLFSGAKGEVCAIEPLIIEDNSANNHNVTNLEQYSIIALATLSKYFVITVRPRLKVIKFHMLNGPPDSLPLLSWQMVLIQSMDSHKSVYPVLAVARGNHLCFHQIFVSQGRINLLFLRHINLNYDLLALHWLGPRVIGCVDKSEVLHLITVSSSKEEELLDLGSTGLVYGSSQFKGLATGGNVSPALSLAGNFACYNSIISSRFQHIYVLGARSVQMITIRNWNERISFLMKNKRWTEAFVLALEEFKIARKRENQRKESKEILQIVIKCLIEVNDLGSLWEYIDIGSSLSRSDLNLFLMIIAEFIEKDYITKVSPSISKLLVEYWLDLDVDKLEEMLLKLEWTCLDLNQVFRIVKDEKLYRAQIHLNANALGDYSTILMELIPKIGENGSTDRTLGNYILVYISCCLAGRAYPVGEIAMDKVSSVKHDVLRSLTSAHSILNADGELQYPYLRGLLEFDTRETLNVLALAFQEKEFQDEMGNLHKKRIVRILLEIMSGDRVHFLVKEEMYESIFDCYLPNPLRHDELFTYIENNAALPKMKVFEQIESNLLQLLEINASQIVRLIVDNYYEKFDEFLEILNENRQFLYLFMKISLSLGITLNSQMSEKYLRLLGEFEPFAILPFLETTDNYKIENAIEILKSLADFPGKTQCTIFLLEKQGDYQQAFDLSIKQLKEFDDVEGSLKVAAFCSRAVKALDEDGTEFWFRFLEIILSRGEYKVIKKRILHEAKKYVNLVKLVQLCWKIIENDLHEKFDDLKKKSNRGILVTVVRCVECRQKLYSPDSDIVVIGKCGHAVHEKCAETFKCTFCNNTSAEEGLEEVDLSKPNVELFDKQHFLNYSF</sequence>
<dbReference type="InterPro" id="IPR025941">
    <property type="entry name" value="Vps8_central_dom"/>
</dbReference>
<name>T1GCW8_MEGSC</name>
<dbReference type="GO" id="GO:0005770">
    <property type="term" value="C:late endosome"/>
    <property type="evidence" value="ECO:0007669"/>
    <property type="project" value="TreeGrafter"/>
</dbReference>
<dbReference type="PANTHER" id="PTHR12616:SF8">
    <property type="entry name" value="VACUOLAR PROTEIN SORTING-ASSOCIATED PROTEIN 8 HOMOLOG"/>
    <property type="match status" value="1"/>
</dbReference>
<accession>T1GCW8</accession>
<dbReference type="EMBL" id="CAQQ02096506">
    <property type="status" value="NOT_ANNOTATED_CDS"/>
    <property type="molecule type" value="Genomic_DNA"/>
</dbReference>
<dbReference type="GO" id="GO:0006623">
    <property type="term" value="P:protein targeting to vacuole"/>
    <property type="evidence" value="ECO:0007669"/>
    <property type="project" value="InterPro"/>
</dbReference>
<dbReference type="STRING" id="36166.T1GCW8"/>
<reference evidence="4" key="1">
    <citation type="submission" date="2013-02" db="EMBL/GenBank/DDBJ databases">
        <authorList>
            <person name="Hughes D."/>
        </authorList>
    </citation>
    <scope>NUCLEOTIDE SEQUENCE</scope>
    <source>
        <strain>Durham</strain>
        <strain evidence="4">NC isolate 2 -- Noor lab</strain>
    </source>
</reference>
<evidence type="ECO:0000259" key="2">
    <source>
        <dbReference type="Pfam" id="PF12816"/>
    </source>
</evidence>
<protein>
    <recommendedName>
        <fullName evidence="2">Vacuolar protein sorting-associated protein 8 central domain-containing protein</fullName>
    </recommendedName>
</protein>
<feature type="region of interest" description="Disordered" evidence="1">
    <location>
        <begin position="16"/>
        <end position="45"/>
    </location>
</feature>